<dbReference type="InterPro" id="IPR011992">
    <property type="entry name" value="EF-hand-dom_pair"/>
</dbReference>
<sequence length="122" mass="13723">MIVKELDPQNRGVIQYKFFLNEVYVTKMYLKEMALYNTLQDADTEGRGGVTIAEMKQILAEFQFPEEALGAAFQAMLKADINQIEPECIIDTEKFIASLHKEFSQFASPQQSDLPEGGAAPQ</sequence>
<dbReference type="EMBL" id="HBIE01028057">
    <property type="protein sequence ID" value="CAE0313501.1"/>
    <property type="molecule type" value="Transcribed_RNA"/>
</dbReference>
<dbReference type="SUPFAM" id="SSF47473">
    <property type="entry name" value="EF-hand"/>
    <property type="match status" value="1"/>
</dbReference>
<name>A0A7S3MP78_9SPIT</name>
<reference evidence="1" key="1">
    <citation type="submission" date="2021-01" db="EMBL/GenBank/DDBJ databases">
        <authorList>
            <person name="Corre E."/>
            <person name="Pelletier E."/>
            <person name="Niang G."/>
            <person name="Scheremetjew M."/>
            <person name="Finn R."/>
            <person name="Kale V."/>
            <person name="Holt S."/>
            <person name="Cochrane G."/>
            <person name="Meng A."/>
            <person name="Brown T."/>
            <person name="Cohen L."/>
        </authorList>
    </citation>
    <scope>NUCLEOTIDE SEQUENCE</scope>
    <source>
        <strain evidence="1">Fehren 1</strain>
    </source>
</reference>
<organism evidence="1">
    <name type="scientific">Favella ehrenbergii</name>
    <dbReference type="NCBI Taxonomy" id="182087"/>
    <lineage>
        <taxon>Eukaryota</taxon>
        <taxon>Sar</taxon>
        <taxon>Alveolata</taxon>
        <taxon>Ciliophora</taxon>
        <taxon>Intramacronucleata</taxon>
        <taxon>Spirotrichea</taxon>
        <taxon>Choreotrichia</taxon>
        <taxon>Tintinnida</taxon>
        <taxon>Xystonellidae</taxon>
        <taxon>Favella</taxon>
    </lineage>
</organism>
<accession>A0A7S3MP78</accession>
<evidence type="ECO:0008006" key="2">
    <source>
        <dbReference type="Google" id="ProtNLM"/>
    </source>
</evidence>
<proteinExistence type="predicted"/>
<gene>
    <name evidence="1" type="ORF">FEHR0123_LOCUS8425</name>
</gene>
<evidence type="ECO:0000313" key="1">
    <source>
        <dbReference type="EMBL" id="CAE0313501.1"/>
    </source>
</evidence>
<protein>
    <recommendedName>
        <fullName evidence="2">EF-hand domain-containing protein</fullName>
    </recommendedName>
</protein>
<dbReference type="AlphaFoldDB" id="A0A7S3MP78"/>
<dbReference type="Gene3D" id="1.10.238.10">
    <property type="entry name" value="EF-hand"/>
    <property type="match status" value="2"/>
</dbReference>